<dbReference type="AlphaFoldDB" id="A0A6A1VH06"/>
<keyword evidence="2" id="KW-0732">Signal</keyword>
<feature type="signal peptide" evidence="2">
    <location>
        <begin position="1"/>
        <end position="21"/>
    </location>
</feature>
<proteinExistence type="predicted"/>
<protein>
    <submittedName>
        <fullName evidence="3">Uncharacterized protein</fullName>
    </submittedName>
</protein>
<evidence type="ECO:0000256" key="1">
    <source>
        <dbReference type="SAM" id="MobiDB-lite"/>
    </source>
</evidence>
<accession>A0A6A1VH06</accession>
<evidence type="ECO:0000313" key="4">
    <source>
        <dbReference type="Proteomes" id="UP000516437"/>
    </source>
</evidence>
<feature type="chain" id="PRO_5025443984" evidence="2">
    <location>
        <begin position="22"/>
        <end position="146"/>
    </location>
</feature>
<reference evidence="3 4" key="1">
    <citation type="journal article" date="2019" name="Plant Biotechnol. J.">
        <title>The red bayberry genome and genetic basis of sex determination.</title>
        <authorList>
            <person name="Jia H.M."/>
            <person name="Jia H.J."/>
            <person name="Cai Q.L."/>
            <person name="Wang Y."/>
            <person name="Zhao H.B."/>
            <person name="Yang W.F."/>
            <person name="Wang G.Y."/>
            <person name="Li Y.H."/>
            <person name="Zhan D.L."/>
            <person name="Shen Y.T."/>
            <person name="Niu Q.F."/>
            <person name="Chang L."/>
            <person name="Qiu J."/>
            <person name="Zhao L."/>
            <person name="Xie H.B."/>
            <person name="Fu W.Y."/>
            <person name="Jin J."/>
            <person name="Li X.W."/>
            <person name="Jiao Y."/>
            <person name="Zhou C.C."/>
            <person name="Tu T."/>
            <person name="Chai C.Y."/>
            <person name="Gao J.L."/>
            <person name="Fan L.J."/>
            <person name="van de Weg E."/>
            <person name="Wang J.Y."/>
            <person name="Gao Z.S."/>
        </authorList>
    </citation>
    <scope>NUCLEOTIDE SEQUENCE [LARGE SCALE GENOMIC DNA]</scope>
    <source>
        <tissue evidence="3">Leaves</tissue>
    </source>
</reference>
<keyword evidence="4" id="KW-1185">Reference proteome</keyword>
<dbReference type="EMBL" id="RXIC02000023">
    <property type="protein sequence ID" value="KAB1212024.1"/>
    <property type="molecule type" value="Genomic_DNA"/>
</dbReference>
<gene>
    <name evidence="3" type="ORF">CJ030_MR5G025388</name>
</gene>
<evidence type="ECO:0000313" key="3">
    <source>
        <dbReference type="EMBL" id="KAB1212024.1"/>
    </source>
</evidence>
<dbReference type="OrthoDB" id="1714944at2759"/>
<comment type="caution">
    <text evidence="3">The sequence shown here is derived from an EMBL/GenBank/DDBJ whole genome shotgun (WGS) entry which is preliminary data.</text>
</comment>
<name>A0A6A1VH06_9ROSI</name>
<sequence>MTDFFIMLHLIVAYNIDPCRCASEASFERVKLMVYIVRGIPVDLPSLIFWNIMKEADSFEVSGVPFGLLLTNFLDAAEVPSHVGEDRQKPPNPICLDTLRKSRSQLKQGKGVVDDAARPAGPPSFLNTSVGLRISLDRGSTSSRRH</sequence>
<dbReference type="Proteomes" id="UP000516437">
    <property type="component" value="Chromosome 5"/>
</dbReference>
<feature type="region of interest" description="Disordered" evidence="1">
    <location>
        <begin position="106"/>
        <end position="126"/>
    </location>
</feature>
<organism evidence="3 4">
    <name type="scientific">Morella rubra</name>
    <name type="common">Chinese bayberry</name>
    <dbReference type="NCBI Taxonomy" id="262757"/>
    <lineage>
        <taxon>Eukaryota</taxon>
        <taxon>Viridiplantae</taxon>
        <taxon>Streptophyta</taxon>
        <taxon>Embryophyta</taxon>
        <taxon>Tracheophyta</taxon>
        <taxon>Spermatophyta</taxon>
        <taxon>Magnoliopsida</taxon>
        <taxon>eudicotyledons</taxon>
        <taxon>Gunneridae</taxon>
        <taxon>Pentapetalae</taxon>
        <taxon>rosids</taxon>
        <taxon>fabids</taxon>
        <taxon>Fagales</taxon>
        <taxon>Myricaceae</taxon>
        <taxon>Morella</taxon>
    </lineage>
</organism>
<evidence type="ECO:0000256" key="2">
    <source>
        <dbReference type="SAM" id="SignalP"/>
    </source>
</evidence>